<dbReference type="PANTHER" id="PTHR11699">
    <property type="entry name" value="ALDEHYDE DEHYDROGENASE-RELATED"/>
    <property type="match status" value="1"/>
</dbReference>
<evidence type="ECO:0000256" key="6">
    <source>
        <dbReference type="PROSITE-ProRule" id="PRU10007"/>
    </source>
</evidence>
<dbReference type="InterPro" id="IPR016161">
    <property type="entry name" value="Ald_DH/histidinol_DH"/>
</dbReference>
<comment type="similarity">
    <text evidence="2 7">Belongs to the aldehyde dehydrogenase family.</text>
</comment>
<organism evidence="9 10">
    <name type="scientific">Aspergillus sclerotiicarbonarius (strain CBS 121057 / IBT 28362)</name>
    <dbReference type="NCBI Taxonomy" id="1448318"/>
    <lineage>
        <taxon>Eukaryota</taxon>
        <taxon>Fungi</taxon>
        <taxon>Dikarya</taxon>
        <taxon>Ascomycota</taxon>
        <taxon>Pezizomycotina</taxon>
        <taxon>Eurotiomycetes</taxon>
        <taxon>Eurotiomycetidae</taxon>
        <taxon>Eurotiales</taxon>
        <taxon>Aspergillaceae</taxon>
        <taxon>Aspergillus</taxon>
        <taxon>Aspergillus subgen. Circumdati</taxon>
    </lineage>
</organism>
<evidence type="ECO:0000313" key="9">
    <source>
        <dbReference type="EMBL" id="PYI01550.1"/>
    </source>
</evidence>
<sequence length="492" mass="53249">MTTDICNLPLPISFNNLYLNGAYTPAHSSETFSLHNPKDDTLVAENIPIADDIDVDKAVAYAESAFQGPWSKFSAAERAACFRRLVDLLEERLEDTLRLDSLTTGNPVSLIPTREKGYIINCLLYYAGWTDKHRGDYFPADDGFIKLVRHEPLGVCAAINPFNSPVASLFIKAAPCLATGNVLIVKPSEKSPLGSLAIMPLFEAAGFPPGVIQVITGDGSTGARLASHMRVRKISFTGSVSTGKKIQVAAAQSNLKRVTLELGGKSPAIIFPDADLENALTWTVNGILARTGQVCVAASRVYVHRSILDDFLQRYTAKMKTAVDDIGDPQDHEYKYGPLVDTTAFEKVSAMIARGKQDAQLLVGGNRIGERGCFIEPTVFYDPNPGAEIYREEVFGPVSVVRVFDTEEEVVAMANDTEYGLMAGVFTADLNRAMRVSGRVEAGVCGVNCVSVMNVQVPFGGKKSSGIGREFGSNVLDAYTEPKTVLIYVGRS</sequence>
<dbReference type="Gene3D" id="3.40.605.10">
    <property type="entry name" value="Aldehyde Dehydrogenase, Chain A, domain 1"/>
    <property type="match status" value="1"/>
</dbReference>
<dbReference type="PROSITE" id="PS00070">
    <property type="entry name" value="ALDEHYDE_DEHYDR_CYS"/>
    <property type="match status" value="1"/>
</dbReference>
<dbReference type="PROSITE" id="PS00687">
    <property type="entry name" value="ALDEHYDE_DEHYDR_GLU"/>
    <property type="match status" value="1"/>
</dbReference>
<keyword evidence="3 7" id="KW-0560">Oxidoreductase</keyword>
<dbReference type="VEuPathDB" id="FungiDB:BO78DRAFT_455945"/>
<dbReference type="FunFam" id="3.40.309.10:FF:000012">
    <property type="entry name" value="Betaine aldehyde dehydrogenase"/>
    <property type="match status" value="1"/>
</dbReference>
<evidence type="ECO:0000256" key="4">
    <source>
        <dbReference type="ARBA" id="ARBA00024226"/>
    </source>
</evidence>
<dbReference type="OrthoDB" id="310895at2759"/>
<dbReference type="Pfam" id="PF00171">
    <property type="entry name" value="Aldedh"/>
    <property type="match status" value="1"/>
</dbReference>
<dbReference type="InterPro" id="IPR016160">
    <property type="entry name" value="Ald_DH_CS_CYS"/>
</dbReference>
<dbReference type="AlphaFoldDB" id="A0A319DWD0"/>
<evidence type="ECO:0000256" key="3">
    <source>
        <dbReference type="ARBA" id="ARBA00023002"/>
    </source>
</evidence>
<comment type="catalytic activity">
    <reaction evidence="5">
        <text>an aldehyde + NAD(+) + H2O = a carboxylate + NADH + 2 H(+)</text>
        <dbReference type="Rhea" id="RHEA:16185"/>
        <dbReference type="ChEBI" id="CHEBI:15377"/>
        <dbReference type="ChEBI" id="CHEBI:15378"/>
        <dbReference type="ChEBI" id="CHEBI:17478"/>
        <dbReference type="ChEBI" id="CHEBI:29067"/>
        <dbReference type="ChEBI" id="CHEBI:57540"/>
        <dbReference type="ChEBI" id="CHEBI:57945"/>
        <dbReference type="EC" id="1.2.1.3"/>
    </reaction>
</comment>
<evidence type="ECO:0000313" key="10">
    <source>
        <dbReference type="Proteomes" id="UP000248423"/>
    </source>
</evidence>
<feature type="active site" evidence="6">
    <location>
        <position position="261"/>
    </location>
</feature>
<dbReference type="InterPro" id="IPR015590">
    <property type="entry name" value="Aldehyde_DH_dom"/>
</dbReference>
<dbReference type="Proteomes" id="UP000248423">
    <property type="component" value="Unassembled WGS sequence"/>
</dbReference>
<dbReference type="Gene3D" id="3.40.309.10">
    <property type="entry name" value="Aldehyde Dehydrogenase, Chain A, domain 2"/>
    <property type="match status" value="1"/>
</dbReference>
<dbReference type="InterPro" id="IPR029510">
    <property type="entry name" value="Ald_DH_CS_GLU"/>
</dbReference>
<name>A0A319DWD0_ASPSB</name>
<dbReference type="InterPro" id="IPR016163">
    <property type="entry name" value="Ald_DH_C"/>
</dbReference>
<evidence type="ECO:0000256" key="2">
    <source>
        <dbReference type="ARBA" id="ARBA00009986"/>
    </source>
</evidence>
<gene>
    <name evidence="9" type="ORF">BO78DRAFT_455945</name>
</gene>
<evidence type="ECO:0000256" key="7">
    <source>
        <dbReference type="RuleBase" id="RU003345"/>
    </source>
</evidence>
<dbReference type="FunFam" id="3.40.605.10:FF:000007">
    <property type="entry name" value="NAD/NADP-dependent betaine aldehyde dehydrogenase"/>
    <property type="match status" value="1"/>
</dbReference>
<feature type="domain" description="Aldehyde dehydrogenase" evidence="8">
    <location>
        <begin position="26"/>
        <end position="485"/>
    </location>
</feature>
<dbReference type="GO" id="GO:0004029">
    <property type="term" value="F:aldehyde dehydrogenase (NAD+) activity"/>
    <property type="evidence" value="ECO:0007669"/>
    <property type="project" value="UniProtKB-EC"/>
</dbReference>
<proteinExistence type="inferred from homology"/>
<dbReference type="STRING" id="1448318.A0A319DWD0"/>
<reference evidence="9 10" key="1">
    <citation type="submission" date="2018-02" db="EMBL/GenBank/DDBJ databases">
        <title>The genomes of Aspergillus section Nigri reveals drivers in fungal speciation.</title>
        <authorList>
            <consortium name="DOE Joint Genome Institute"/>
            <person name="Vesth T.C."/>
            <person name="Nybo J."/>
            <person name="Theobald S."/>
            <person name="Brandl J."/>
            <person name="Frisvad J.C."/>
            <person name="Nielsen K.F."/>
            <person name="Lyhne E.K."/>
            <person name="Kogle M.E."/>
            <person name="Kuo A."/>
            <person name="Riley R."/>
            <person name="Clum A."/>
            <person name="Nolan M."/>
            <person name="Lipzen A."/>
            <person name="Salamov A."/>
            <person name="Henrissat B."/>
            <person name="Wiebenga A."/>
            <person name="De vries R.P."/>
            <person name="Grigoriev I.V."/>
            <person name="Mortensen U.H."/>
            <person name="Andersen M.R."/>
            <person name="Baker S.E."/>
        </authorList>
    </citation>
    <scope>NUCLEOTIDE SEQUENCE [LARGE SCALE GENOMIC DNA]</scope>
    <source>
        <strain evidence="9 10">CBS 121057</strain>
    </source>
</reference>
<dbReference type="InterPro" id="IPR016162">
    <property type="entry name" value="Ald_DH_N"/>
</dbReference>
<evidence type="ECO:0000256" key="5">
    <source>
        <dbReference type="ARBA" id="ARBA00049194"/>
    </source>
</evidence>
<comment type="pathway">
    <text evidence="1">Mycotoxin biosynthesis.</text>
</comment>
<accession>A0A319DWD0</accession>
<dbReference type="SUPFAM" id="SSF53720">
    <property type="entry name" value="ALDH-like"/>
    <property type="match status" value="1"/>
</dbReference>
<evidence type="ECO:0000259" key="8">
    <source>
        <dbReference type="Pfam" id="PF00171"/>
    </source>
</evidence>
<evidence type="ECO:0000256" key="1">
    <source>
        <dbReference type="ARBA" id="ARBA00004685"/>
    </source>
</evidence>
<keyword evidence="10" id="KW-1185">Reference proteome</keyword>
<protein>
    <recommendedName>
        <fullName evidence="4">aldehyde dehydrogenase (NAD(+))</fullName>
        <ecNumber evidence="4">1.2.1.3</ecNumber>
    </recommendedName>
</protein>
<dbReference type="EC" id="1.2.1.3" evidence="4"/>
<dbReference type="EMBL" id="KZ826413">
    <property type="protein sequence ID" value="PYI01550.1"/>
    <property type="molecule type" value="Genomic_DNA"/>
</dbReference>